<keyword evidence="2 6" id="KW-0808">Transferase</keyword>
<dbReference type="Proteomes" id="UP000320582">
    <property type="component" value="Unassembled WGS sequence"/>
</dbReference>
<dbReference type="GO" id="GO:0006654">
    <property type="term" value="P:phosphatidic acid biosynthetic process"/>
    <property type="evidence" value="ECO:0007669"/>
    <property type="project" value="TreeGrafter"/>
</dbReference>
<evidence type="ECO:0000256" key="4">
    <source>
        <dbReference type="SAM" id="Phobius"/>
    </source>
</evidence>
<feature type="transmembrane region" description="Helical" evidence="4">
    <location>
        <begin position="12"/>
        <end position="36"/>
    </location>
</feature>
<evidence type="ECO:0000313" key="7">
    <source>
        <dbReference type="Proteomes" id="UP000320582"/>
    </source>
</evidence>
<dbReference type="RefSeq" id="WP_142085211.1">
    <property type="nucleotide sequence ID" value="NZ_VFPT01000003.1"/>
</dbReference>
<organism evidence="6 7">
    <name type="scientific">Roseinatronobacter monicus</name>
    <dbReference type="NCBI Taxonomy" id="393481"/>
    <lineage>
        <taxon>Bacteria</taxon>
        <taxon>Pseudomonadati</taxon>
        <taxon>Pseudomonadota</taxon>
        <taxon>Alphaproteobacteria</taxon>
        <taxon>Rhodobacterales</taxon>
        <taxon>Paracoccaceae</taxon>
        <taxon>Roseinatronobacter</taxon>
    </lineage>
</organism>
<dbReference type="AlphaFoldDB" id="A0A543K4V4"/>
<dbReference type="SUPFAM" id="SSF69593">
    <property type="entry name" value="Glycerol-3-phosphate (1)-acyltransferase"/>
    <property type="match status" value="1"/>
</dbReference>
<dbReference type="OrthoDB" id="9808424at2"/>
<dbReference type="PANTHER" id="PTHR10434">
    <property type="entry name" value="1-ACYL-SN-GLYCEROL-3-PHOSPHATE ACYLTRANSFERASE"/>
    <property type="match status" value="1"/>
</dbReference>
<evidence type="ECO:0000256" key="3">
    <source>
        <dbReference type="ARBA" id="ARBA00023315"/>
    </source>
</evidence>
<dbReference type="PANTHER" id="PTHR10434:SF11">
    <property type="entry name" value="1-ACYL-SN-GLYCEROL-3-PHOSPHATE ACYLTRANSFERASE"/>
    <property type="match status" value="1"/>
</dbReference>
<keyword evidence="4" id="KW-1133">Transmembrane helix</keyword>
<comment type="pathway">
    <text evidence="1">Lipid metabolism.</text>
</comment>
<keyword evidence="4" id="KW-0812">Transmembrane</keyword>
<dbReference type="EMBL" id="VFPT01000003">
    <property type="protein sequence ID" value="TQM90113.1"/>
    <property type="molecule type" value="Genomic_DNA"/>
</dbReference>
<protein>
    <submittedName>
        <fullName evidence="6">1-acyl-sn-glycerol-3-phosphate acyltransferase</fullName>
    </submittedName>
</protein>
<evidence type="ECO:0000313" key="6">
    <source>
        <dbReference type="EMBL" id="TQM90113.1"/>
    </source>
</evidence>
<keyword evidence="3 6" id="KW-0012">Acyltransferase</keyword>
<dbReference type="CDD" id="cd07989">
    <property type="entry name" value="LPLAT_AGPAT-like"/>
    <property type="match status" value="1"/>
</dbReference>
<evidence type="ECO:0000256" key="1">
    <source>
        <dbReference type="ARBA" id="ARBA00005189"/>
    </source>
</evidence>
<dbReference type="GO" id="GO:0003841">
    <property type="term" value="F:1-acylglycerol-3-phosphate O-acyltransferase activity"/>
    <property type="evidence" value="ECO:0007669"/>
    <property type="project" value="TreeGrafter"/>
</dbReference>
<dbReference type="Pfam" id="PF01553">
    <property type="entry name" value="Acyltransferase"/>
    <property type="match status" value="1"/>
</dbReference>
<keyword evidence="4" id="KW-0472">Membrane</keyword>
<gene>
    <name evidence="6" type="ORF">BD293_4033</name>
</gene>
<evidence type="ECO:0000256" key="2">
    <source>
        <dbReference type="ARBA" id="ARBA00022679"/>
    </source>
</evidence>
<keyword evidence="7" id="KW-1185">Reference proteome</keyword>
<accession>A0A543K4V4</accession>
<proteinExistence type="predicted"/>
<dbReference type="SMART" id="SM00563">
    <property type="entry name" value="PlsC"/>
    <property type="match status" value="1"/>
</dbReference>
<dbReference type="InterPro" id="IPR002123">
    <property type="entry name" value="Plipid/glycerol_acylTrfase"/>
</dbReference>
<feature type="domain" description="Phospholipid/glycerol acyltransferase" evidence="5">
    <location>
        <begin position="82"/>
        <end position="198"/>
    </location>
</feature>
<comment type="caution">
    <text evidence="6">The sequence shown here is derived from an EMBL/GenBank/DDBJ whole genome shotgun (WGS) entry which is preliminary data.</text>
</comment>
<reference evidence="6 7" key="1">
    <citation type="submission" date="2019-06" db="EMBL/GenBank/DDBJ databases">
        <title>Genomic Encyclopedia of Archaeal and Bacterial Type Strains, Phase II (KMG-II): from individual species to whole genera.</title>
        <authorList>
            <person name="Goeker M."/>
        </authorList>
    </citation>
    <scope>NUCLEOTIDE SEQUENCE [LARGE SCALE GENOMIC DNA]</scope>
    <source>
        <strain evidence="6 7">DSM 18423</strain>
    </source>
</reference>
<evidence type="ECO:0000259" key="5">
    <source>
        <dbReference type="SMART" id="SM00563"/>
    </source>
</evidence>
<sequence length="252" mass="28425">MNTTKRKPGWLVLIKRLILVIYGPIAFMYIALAPIFCGRKNGFRNWYWRAARKQIQMLLWFLDIFVDIDAESQAKLSKNDGGLIIANHKSNLDVLALVSVIPDDRWVTFGAKIELTKIPFFKGGFKGSGILVVDRKNGKTALQSLIDGYSRADPRVSLVLFPEGTRVDGPALGKFKAGSMRIAQELEKSIQPICIFGAYELMPRRRVFPGTGCIKVRVLESFDVQVEVPVTNEMQRLQTYVADHYETLQDAT</sequence>
<name>A0A543K4V4_9RHOB</name>